<protein>
    <recommendedName>
        <fullName evidence="3">Tetratricopeptide repeat protein</fullName>
    </recommendedName>
</protein>
<dbReference type="SUPFAM" id="SSF48452">
    <property type="entry name" value="TPR-like"/>
    <property type="match status" value="1"/>
</dbReference>
<accession>W2UQ09</accession>
<organism evidence="1 2">
    <name type="scientific">Zhouia amylolytica AD3</name>
    <dbReference type="NCBI Taxonomy" id="1286632"/>
    <lineage>
        <taxon>Bacteria</taxon>
        <taxon>Pseudomonadati</taxon>
        <taxon>Bacteroidota</taxon>
        <taxon>Flavobacteriia</taxon>
        <taxon>Flavobacteriales</taxon>
        <taxon>Flavobacteriaceae</taxon>
        <taxon>Zhouia</taxon>
    </lineage>
</organism>
<dbReference type="eggNOG" id="ENOG5033GK2">
    <property type="taxonomic scope" value="Bacteria"/>
</dbReference>
<proteinExistence type="predicted"/>
<evidence type="ECO:0000313" key="2">
    <source>
        <dbReference type="Proteomes" id="UP000018850"/>
    </source>
</evidence>
<dbReference type="Proteomes" id="UP000018850">
    <property type="component" value="Unassembled WGS sequence"/>
</dbReference>
<dbReference type="STRING" id="376730.SAMN04487906_2678"/>
<dbReference type="AlphaFoldDB" id="W2UQ09"/>
<reference evidence="1 2" key="2">
    <citation type="journal article" date="2016" name="Genome Announc.">
        <title>Draft Genome Sequence of Zhouia amylolytica AD3, Isolated from Tidal Flat Sediment.</title>
        <authorList>
            <person name="Jia B."/>
            <person name="Jin H.M."/>
            <person name="Lee H.J."/>
            <person name="Jeon C.O."/>
        </authorList>
    </citation>
    <scope>NUCLEOTIDE SEQUENCE [LARGE SCALE GENOMIC DNA]</scope>
    <source>
        <strain evidence="1 2">AD3</strain>
    </source>
</reference>
<dbReference type="InterPro" id="IPR011990">
    <property type="entry name" value="TPR-like_helical_dom_sf"/>
</dbReference>
<dbReference type="EMBL" id="AYXY01000019">
    <property type="protein sequence ID" value="ETN95581.1"/>
    <property type="molecule type" value="Genomic_DNA"/>
</dbReference>
<evidence type="ECO:0000313" key="1">
    <source>
        <dbReference type="EMBL" id="ETN95581.1"/>
    </source>
</evidence>
<gene>
    <name evidence="1" type="ORF">P278_13030</name>
</gene>
<name>W2UQ09_9FLAO</name>
<evidence type="ECO:0008006" key="3">
    <source>
        <dbReference type="Google" id="ProtNLM"/>
    </source>
</evidence>
<dbReference type="Gene3D" id="1.25.40.10">
    <property type="entry name" value="Tetratricopeptide repeat domain"/>
    <property type="match status" value="1"/>
</dbReference>
<reference evidence="2" key="1">
    <citation type="submission" date="2013-11" db="EMBL/GenBank/DDBJ databases">
        <title>Draft genome sequence from a member of Zhouia, isolated tidal flat.</title>
        <authorList>
            <person name="Jin H."/>
            <person name="Jeon C.O."/>
        </authorList>
    </citation>
    <scope>NUCLEOTIDE SEQUENCE [LARGE SCALE GENOMIC DNA]</scope>
    <source>
        <strain evidence="2">AD3</strain>
    </source>
</reference>
<keyword evidence="2" id="KW-1185">Reference proteome</keyword>
<sequence length="160" mass="18925">MKMKKICSSIFSLVFVMLIYGNTSFPSYAEIPFQEKWKTLAQNKQYLEAASELLYLMHSDDTRKKTVDFWNIGQMYAMANQYDKAIFYMKKSITDYSDKQWTWYCKGTIAFLENDKQKLALYATDLSEDHDDYYAPNVEILNMLLKNFGKPYEQAYTGKY</sequence>
<comment type="caution">
    <text evidence="1">The sequence shown here is derived from an EMBL/GenBank/DDBJ whole genome shotgun (WGS) entry which is preliminary data.</text>
</comment>